<sequence length="75" mass="8627">MFVHITPDPVLYDFYLVNKFHASGADRLPDPIAFLSSRPIDTIFSKKTSKSAHFLKFNYAAWVISVAYFAAFYLF</sequence>
<evidence type="ECO:0000256" key="1">
    <source>
        <dbReference type="SAM" id="Phobius"/>
    </source>
</evidence>
<feature type="transmembrane region" description="Helical" evidence="1">
    <location>
        <begin position="54"/>
        <end position="74"/>
    </location>
</feature>
<reference evidence="2 3" key="1">
    <citation type="submission" date="2019-07" db="EMBL/GenBank/DDBJ databases">
        <title>Serratia strains were isolated from fresh produce.</title>
        <authorList>
            <person name="Cho G.-S."/>
            <person name="Stein M."/>
            <person name="Lee W."/>
            <person name="Suh S.H."/>
            <person name="Franz C.M.A.P."/>
        </authorList>
    </citation>
    <scope>NUCLEOTIDE SEQUENCE [LARGE SCALE GENOMIC DNA]</scope>
    <source>
        <strain evidence="2 3">S17</strain>
    </source>
</reference>
<gene>
    <name evidence="2" type="ORF">FOT63_20915</name>
</gene>
<evidence type="ECO:0000313" key="3">
    <source>
        <dbReference type="Proteomes" id="UP000321307"/>
    </source>
</evidence>
<proteinExistence type="predicted"/>
<keyword evidence="1" id="KW-0472">Membrane</keyword>
<keyword evidence="1" id="KW-1133">Transmembrane helix</keyword>
<keyword evidence="1" id="KW-0812">Transmembrane</keyword>
<evidence type="ECO:0000313" key="2">
    <source>
        <dbReference type="EMBL" id="TXE26058.1"/>
    </source>
</evidence>
<dbReference type="Proteomes" id="UP000321307">
    <property type="component" value="Unassembled WGS sequence"/>
</dbReference>
<organism evidence="2 3">
    <name type="scientific">Serratia ureilytica</name>
    <dbReference type="NCBI Taxonomy" id="300181"/>
    <lineage>
        <taxon>Bacteria</taxon>
        <taxon>Pseudomonadati</taxon>
        <taxon>Pseudomonadota</taxon>
        <taxon>Gammaproteobacteria</taxon>
        <taxon>Enterobacterales</taxon>
        <taxon>Yersiniaceae</taxon>
        <taxon>Serratia</taxon>
    </lineage>
</organism>
<accession>A0A9X9BYR9</accession>
<dbReference type="EMBL" id="VOUP01000015">
    <property type="protein sequence ID" value="TXE26058.1"/>
    <property type="molecule type" value="Genomic_DNA"/>
</dbReference>
<protein>
    <submittedName>
        <fullName evidence="2">Uncharacterized protein</fullName>
    </submittedName>
</protein>
<name>A0A9X9BYR9_9GAMM</name>
<comment type="caution">
    <text evidence="2">The sequence shown here is derived from an EMBL/GenBank/DDBJ whole genome shotgun (WGS) entry which is preliminary data.</text>
</comment>
<dbReference type="AlphaFoldDB" id="A0A9X9BYR9"/>